<feature type="compositionally biased region" description="Basic and acidic residues" evidence="1">
    <location>
        <begin position="158"/>
        <end position="171"/>
    </location>
</feature>
<evidence type="ECO:0000313" key="4">
    <source>
        <dbReference type="Proteomes" id="UP001265746"/>
    </source>
</evidence>
<evidence type="ECO:0000259" key="2">
    <source>
        <dbReference type="SMART" id="SM01083"/>
    </source>
</evidence>
<dbReference type="SMART" id="SM01083">
    <property type="entry name" value="Cir_N"/>
    <property type="match status" value="1"/>
</dbReference>
<dbReference type="AlphaFoldDB" id="A0AAD9SIC4"/>
<feature type="compositionally biased region" description="Basic and acidic residues" evidence="1">
    <location>
        <begin position="271"/>
        <end position="299"/>
    </location>
</feature>
<keyword evidence="4" id="KW-1185">Reference proteome</keyword>
<feature type="compositionally biased region" description="Basic and acidic residues" evidence="1">
    <location>
        <begin position="241"/>
        <end position="254"/>
    </location>
</feature>
<proteinExistence type="predicted"/>
<feature type="compositionally biased region" description="Basic and acidic residues" evidence="1">
    <location>
        <begin position="131"/>
        <end position="143"/>
    </location>
</feature>
<evidence type="ECO:0000256" key="1">
    <source>
        <dbReference type="SAM" id="MobiDB-lite"/>
    </source>
</evidence>
<dbReference type="PANTHER" id="PTHR22093">
    <property type="entry name" value="LEUKOCYTE RECEPTOR CLUSTER LRC MEMBER 1"/>
    <property type="match status" value="1"/>
</dbReference>
<organism evidence="3 4">
    <name type="scientific">Phomopsis amygdali</name>
    <name type="common">Fusicoccum amygdali</name>
    <dbReference type="NCBI Taxonomy" id="1214568"/>
    <lineage>
        <taxon>Eukaryota</taxon>
        <taxon>Fungi</taxon>
        <taxon>Dikarya</taxon>
        <taxon>Ascomycota</taxon>
        <taxon>Pezizomycotina</taxon>
        <taxon>Sordariomycetes</taxon>
        <taxon>Sordariomycetidae</taxon>
        <taxon>Diaporthales</taxon>
        <taxon>Diaporthaceae</taxon>
        <taxon>Diaporthe</taxon>
    </lineage>
</organism>
<sequence>MPLHLLGKKSWNVYNADNIARVRRDEAAAAAEELAAEQRMQDADAARRLAILRGETPPPLPEAEQPDDPTDKKHTRRGREGDRLGSRKRKRGGEDDTDFEMRVARERAEEGARVAGELAGGTMAGPVSKKQKGDVDIVDKSGHIDLVGPPPVGAGGEKNAEYEREAARKKREVEDQYTMRFANAAGRDVLASDAPWYANAGRRQAGATNFFDAAAAAAAIPARREDREAEMGMEAPTKNVWGRDDPKRRDRETSRLSSNDPLAAMKMGARKVRDIAKERRREAEERERELKELRRDERRREKRRRRDKAHADEDEDEEGSLSRSHRSQRPERRHHGDEGHERRHVHRDDAHGEERRRRREVERDGHREKDRHHGRERERSRERGTSTRSHRDKDDSHRRH</sequence>
<dbReference type="Proteomes" id="UP001265746">
    <property type="component" value="Unassembled WGS sequence"/>
</dbReference>
<feature type="domain" description="CBF1-interacting co-repressor CIR N-terminal" evidence="2">
    <location>
        <begin position="10"/>
        <end position="46"/>
    </location>
</feature>
<dbReference type="InterPro" id="IPR019339">
    <property type="entry name" value="CIR_N_dom"/>
</dbReference>
<comment type="caution">
    <text evidence="3">The sequence shown here is derived from an EMBL/GenBank/DDBJ whole genome shotgun (WGS) entry which is preliminary data.</text>
</comment>
<reference evidence="3" key="1">
    <citation type="submission" date="2023-06" db="EMBL/GenBank/DDBJ databases">
        <authorList>
            <person name="Noh H."/>
        </authorList>
    </citation>
    <scope>NUCLEOTIDE SEQUENCE</scope>
    <source>
        <strain evidence="3">DUCC20226</strain>
    </source>
</reference>
<feature type="region of interest" description="Disordered" evidence="1">
    <location>
        <begin position="218"/>
        <end position="400"/>
    </location>
</feature>
<dbReference type="EMBL" id="JAUJFL010000002">
    <property type="protein sequence ID" value="KAK2610170.1"/>
    <property type="molecule type" value="Genomic_DNA"/>
</dbReference>
<accession>A0AAD9SIC4</accession>
<dbReference type="PANTHER" id="PTHR22093:SF0">
    <property type="entry name" value="LEUKOCYTE RECEPTOR CLUSTER MEMBER 1"/>
    <property type="match status" value="1"/>
</dbReference>
<dbReference type="InterPro" id="IPR039875">
    <property type="entry name" value="LENG1-like"/>
</dbReference>
<name>A0AAD9SIC4_PHOAM</name>
<protein>
    <recommendedName>
        <fullName evidence="2">CBF1-interacting co-repressor CIR N-terminal domain-containing protein</fullName>
    </recommendedName>
</protein>
<feature type="region of interest" description="Disordered" evidence="1">
    <location>
        <begin position="38"/>
        <end position="171"/>
    </location>
</feature>
<gene>
    <name evidence="3" type="ORF">N8I77_003623</name>
</gene>
<feature type="compositionally biased region" description="Basic and acidic residues" evidence="1">
    <location>
        <begin position="328"/>
        <end position="400"/>
    </location>
</feature>
<feature type="compositionally biased region" description="Basic and acidic residues" evidence="1">
    <location>
        <begin position="99"/>
        <end position="112"/>
    </location>
</feature>
<dbReference type="Pfam" id="PF10197">
    <property type="entry name" value="Cir_N"/>
    <property type="match status" value="1"/>
</dbReference>
<evidence type="ECO:0000313" key="3">
    <source>
        <dbReference type="EMBL" id="KAK2610170.1"/>
    </source>
</evidence>